<sequence length="145" mass="15982">MTIPSPASVVVDRRVEWQDTDAAGHYHHSTVIRWVEAAEAVLLDRLNLAGLFGTIPRVRYEVDYAERLWFGDIATITLSVDRVGTSSLRYEFVVTHGEKSVARGALTVVQTASESAGSKPWPDQVRVALECSGRLPGERMVTSIT</sequence>
<dbReference type="InterPro" id="IPR029069">
    <property type="entry name" value="HotDog_dom_sf"/>
</dbReference>
<protein>
    <submittedName>
        <fullName evidence="1">Putative thioesterase family domain protein</fullName>
    </submittedName>
</protein>
<accession>A0A402C053</accession>
<proteinExistence type="predicted"/>
<dbReference type="SUPFAM" id="SSF54637">
    <property type="entry name" value="Thioesterase/thiol ester dehydrase-isomerase"/>
    <property type="match status" value="1"/>
</dbReference>
<dbReference type="AlphaFoldDB" id="A0A402C053"/>
<keyword evidence="2" id="KW-1185">Reference proteome</keyword>
<evidence type="ECO:0000313" key="2">
    <source>
        <dbReference type="Proteomes" id="UP000287519"/>
    </source>
</evidence>
<gene>
    <name evidence="1" type="ORF">Rhow_005952</name>
</gene>
<dbReference type="EMBL" id="BHYM01000005">
    <property type="protein sequence ID" value="GCE36952.1"/>
    <property type="molecule type" value="Genomic_DNA"/>
</dbReference>
<evidence type="ECO:0000313" key="1">
    <source>
        <dbReference type="EMBL" id="GCE36952.1"/>
    </source>
</evidence>
<dbReference type="CDD" id="cd00586">
    <property type="entry name" value="4HBT"/>
    <property type="match status" value="1"/>
</dbReference>
<reference evidence="1 2" key="1">
    <citation type="submission" date="2018-11" db="EMBL/GenBank/DDBJ databases">
        <title>Microbial catabolism of amino acid.</title>
        <authorList>
            <person name="Hibi M."/>
            <person name="Ogawa J."/>
        </authorList>
    </citation>
    <scope>NUCLEOTIDE SEQUENCE [LARGE SCALE GENOMIC DNA]</scope>
    <source>
        <strain evidence="1 2">C31-06</strain>
    </source>
</reference>
<dbReference type="OrthoDB" id="3467114at2"/>
<dbReference type="Proteomes" id="UP000287519">
    <property type="component" value="Unassembled WGS sequence"/>
</dbReference>
<dbReference type="Gene3D" id="3.10.129.10">
    <property type="entry name" value="Hotdog Thioesterase"/>
    <property type="match status" value="1"/>
</dbReference>
<name>A0A402C053_RHOWR</name>
<dbReference type="Pfam" id="PF13279">
    <property type="entry name" value="4HBT_2"/>
    <property type="match status" value="1"/>
</dbReference>
<comment type="caution">
    <text evidence="1">The sequence shown here is derived from an EMBL/GenBank/DDBJ whole genome shotgun (WGS) entry which is preliminary data.</text>
</comment>
<organism evidence="1 2">
    <name type="scientific">Rhodococcus wratislaviensis</name>
    <name type="common">Tsukamurella wratislaviensis</name>
    <dbReference type="NCBI Taxonomy" id="44752"/>
    <lineage>
        <taxon>Bacteria</taxon>
        <taxon>Bacillati</taxon>
        <taxon>Actinomycetota</taxon>
        <taxon>Actinomycetes</taxon>
        <taxon>Mycobacteriales</taxon>
        <taxon>Nocardiaceae</taxon>
        <taxon>Rhodococcus</taxon>
    </lineage>
</organism>
<dbReference type="RefSeq" id="WP_124389788.1">
    <property type="nucleotide sequence ID" value="NZ_BHYM01000005.1"/>
</dbReference>